<dbReference type="RefSeq" id="WP_260320675.1">
    <property type="nucleotide sequence ID" value="NZ_AP024814.1"/>
</dbReference>
<feature type="signal peptide" evidence="1">
    <location>
        <begin position="1"/>
        <end position="21"/>
    </location>
</feature>
<dbReference type="PROSITE" id="PS51257">
    <property type="entry name" value="PROKAR_LIPOPROTEIN"/>
    <property type="match status" value="1"/>
</dbReference>
<organism evidence="2 3">
    <name type="scientific">Helicobacter gastrocanis</name>
    <dbReference type="NCBI Taxonomy" id="2849641"/>
    <lineage>
        <taxon>Bacteria</taxon>
        <taxon>Pseudomonadati</taxon>
        <taxon>Campylobacterota</taxon>
        <taxon>Epsilonproteobacteria</taxon>
        <taxon>Campylobacterales</taxon>
        <taxon>Helicobacteraceae</taxon>
        <taxon>Helicobacter</taxon>
    </lineage>
</organism>
<dbReference type="EMBL" id="AP024814">
    <property type="protein sequence ID" value="BCZ17461.1"/>
    <property type="molecule type" value="Genomic_DNA"/>
</dbReference>
<keyword evidence="1" id="KW-0732">Signal</keyword>
<name>A0ABN6I1J0_9HELI</name>
<feature type="chain" id="PRO_5047124340" description="Lipoprotein" evidence="1">
    <location>
        <begin position="22"/>
        <end position="176"/>
    </location>
</feature>
<evidence type="ECO:0000313" key="3">
    <source>
        <dbReference type="Proteomes" id="UP000826775"/>
    </source>
</evidence>
<reference evidence="2 3" key="1">
    <citation type="submission" date="2021-07" db="EMBL/GenBank/DDBJ databases">
        <title>Novel Helicobacter sp. Isolated from a dog.</title>
        <authorList>
            <person name="Rimbara E."/>
            <person name="Suzuki M."/>
        </authorList>
    </citation>
    <scope>NUCLEOTIDE SEQUENCE [LARGE SCALE GENOMIC DNA]</scope>
    <source>
        <strain evidence="3">NHP19-003</strain>
    </source>
</reference>
<evidence type="ECO:0008006" key="4">
    <source>
        <dbReference type="Google" id="ProtNLM"/>
    </source>
</evidence>
<gene>
    <name evidence="2" type="ORF">NHP190003_07430</name>
</gene>
<sequence>MRFLACVVVLLVLLGCSDSKSQEKPKESTPSIWHFLDQNHQELQLKSVNGVLEVLDKTPMPTLIMVLDLSPKNATYVALFNHLQAEFKSVRFLALLDKAYSQEQLDTYAKAHKPHFMLFNPMDKARFAVAFKSTSWSLPYFLLYNQQGQLVQNYRGVILEEMLAKDLQDLIDAEKK</sequence>
<dbReference type="SUPFAM" id="SSF52833">
    <property type="entry name" value="Thioredoxin-like"/>
    <property type="match status" value="1"/>
</dbReference>
<dbReference type="Proteomes" id="UP000826775">
    <property type="component" value="Chromosome"/>
</dbReference>
<accession>A0ABN6I1J0</accession>
<evidence type="ECO:0000256" key="1">
    <source>
        <dbReference type="SAM" id="SignalP"/>
    </source>
</evidence>
<proteinExistence type="predicted"/>
<dbReference type="Gene3D" id="3.40.30.10">
    <property type="entry name" value="Glutaredoxin"/>
    <property type="match status" value="1"/>
</dbReference>
<evidence type="ECO:0000313" key="2">
    <source>
        <dbReference type="EMBL" id="BCZ17461.1"/>
    </source>
</evidence>
<keyword evidence="3" id="KW-1185">Reference proteome</keyword>
<protein>
    <recommendedName>
        <fullName evidence="4">Lipoprotein</fullName>
    </recommendedName>
</protein>
<dbReference type="InterPro" id="IPR036249">
    <property type="entry name" value="Thioredoxin-like_sf"/>
</dbReference>